<feature type="domain" description="Pyrrolo-quinoline quinone repeat" evidence="1">
    <location>
        <begin position="121"/>
        <end position="357"/>
    </location>
</feature>
<gene>
    <name evidence="2" type="ORF">J5474_04565</name>
</gene>
<dbReference type="Gene3D" id="2.130.10.10">
    <property type="entry name" value="YVTN repeat-like/Quinoprotein amine dehydrogenase"/>
    <property type="match status" value="1"/>
</dbReference>
<evidence type="ECO:0000259" key="1">
    <source>
        <dbReference type="Pfam" id="PF13360"/>
    </source>
</evidence>
<reference evidence="2" key="1">
    <citation type="submission" date="2021-03" db="EMBL/GenBank/DDBJ databases">
        <title>Sagittula salina sp. nov. strain M10.9X isolated from the marine waste.</title>
        <authorList>
            <person name="Satari L."/>
            <person name="Molina-Menor E."/>
            <person name="Vidal-Verdu A."/>
            <person name="Pascual J."/>
            <person name="Pereto J."/>
            <person name="Porcar M."/>
        </authorList>
    </citation>
    <scope>NUCLEOTIDE SEQUENCE</scope>
    <source>
        <strain evidence="2">M10.9X</strain>
    </source>
</reference>
<dbReference type="SMART" id="SM00564">
    <property type="entry name" value="PQQ"/>
    <property type="match status" value="6"/>
</dbReference>
<dbReference type="SUPFAM" id="SSF50998">
    <property type="entry name" value="Quinoprotein alcohol dehydrogenase-like"/>
    <property type="match status" value="1"/>
</dbReference>
<sequence length="442" mass="45724">MQRKAFILTTLAVAALAGCAEKDPVLTGERLNVRDVLETRAVAADPVHVNESRAIALPPAVTNANWSQSPVTPSARVANAALSAAPQPLFSTSIGTGDTRRSRLNADPVVADGRVFTMDSKSVVRAVSASGDVLWSKDLTPAREKTPVGQGGGLAVGGGTLFVSSGYGSVVALDPATGGELWEQKLGNTATGAPSYADGLVYVVSGDTTGWAIEAGNGRVRWQIDGQGDINNVAGAPAPAVGDQHVVFAFGTGAVQGAFRQGGLRMWNSELLGRRQGVTVAGIDDVTGDPLIAGDVVYAGNHSGQVAAMSVYDGERLWSAPIGALGPLWPAGDSVFFVSDREQLVRLDAATGAEIWKVDLPGYKPKRRPNKRRDAAYANMGPVMAGGRLMVAGSDGYVRAFDPANGALVASLEVPGGATTRPVVADGTLYVVSKKGVLHAFR</sequence>
<proteinExistence type="predicted"/>
<dbReference type="PANTHER" id="PTHR34512:SF30">
    <property type="entry name" value="OUTER MEMBRANE PROTEIN ASSEMBLY FACTOR BAMB"/>
    <property type="match status" value="1"/>
</dbReference>
<dbReference type="Pfam" id="PF13360">
    <property type="entry name" value="PQQ_2"/>
    <property type="match status" value="1"/>
</dbReference>
<comment type="caution">
    <text evidence="2">The sequence shown here is derived from an EMBL/GenBank/DDBJ whole genome shotgun (WGS) entry which is preliminary data.</text>
</comment>
<dbReference type="RefSeq" id="WP_209359628.1">
    <property type="nucleotide sequence ID" value="NZ_JAGISH010000002.1"/>
</dbReference>
<evidence type="ECO:0000313" key="3">
    <source>
        <dbReference type="Proteomes" id="UP000675940"/>
    </source>
</evidence>
<dbReference type="PANTHER" id="PTHR34512">
    <property type="entry name" value="CELL SURFACE PROTEIN"/>
    <property type="match status" value="1"/>
</dbReference>
<dbReference type="EMBL" id="JAGISH010000002">
    <property type="protein sequence ID" value="MBP0481763.1"/>
    <property type="molecule type" value="Genomic_DNA"/>
</dbReference>
<accession>A0A940MNG9</accession>
<organism evidence="2 3">
    <name type="scientific">Sagittula salina</name>
    <dbReference type="NCBI Taxonomy" id="2820268"/>
    <lineage>
        <taxon>Bacteria</taxon>
        <taxon>Pseudomonadati</taxon>
        <taxon>Pseudomonadota</taxon>
        <taxon>Alphaproteobacteria</taxon>
        <taxon>Rhodobacterales</taxon>
        <taxon>Roseobacteraceae</taxon>
        <taxon>Sagittula</taxon>
    </lineage>
</organism>
<dbReference type="InterPro" id="IPR011047">
    <property type="entry name" value="Quinoprotein_ADH-like_sf"/>
</dbReference>
<dbReference type="Proteomes" id="UP000675940">
    <property type="component" value="Unassembled WGS sequence"/>
</dbReference>
<dbReference type="PROSITE" id="PS51257">
    <property type="entry name" value="PROKAR_LIPOPROTEIN"/>
    <property type="match status" value="1"/>
</dbReference>
<protein>
    <submittedName>
        <fullName evidence="2">PQQ-binding-like beta-propeller repeat protein</fullName>
    </submittedName>
</protein>
<keyword evidence="3" id="KW-1185">Reference proteome</keyword>
<name>A0A940MNG9_9RHOB</name>
<dbReference type="AlphaFoldDB" id="A0A940MNG9"/>
<dbReference type="InterPro" id="IPR002372">
    <property type="entry name" value="PQQ_rpt_dom"/>
</dbReference>
<dbReference type="InterPro" id="IPR015943">
    <property type="entry name" value="WD40/YVTN_repeat-like_dom_sf"/>
</dbReference>
<evidence type="ECO:0000313" key="2">
    <source>
        <dbReference type="EMBL" id="MBP0481763.1"/>
    </source>
</evidence>
<dbReference type="InterPro" id="IPR018391">
    <property type="entry name" value="PQQ_b-propeller_rpt"/>
</dbReference>